<evidence type="ECO:0000256" key="3">
    <source>
        <dbReference type="ARBA" id="ARBA00022729"/>
    </source>
</evidence>
<dbReference type="PROSITE" id="PS51704">
    <property type="entry name" value="GP_PDE"/>
    <property type="match status" value="1"/>
</dbReference>
<evidence type="ECO:0000259" key="8">
    <source>
        <dbReference type="PROSITE" id="PS51704"/>
    </source>
</evidence>
<dbReference type="PANTHER" id="PTHR43620">
    <property type="entry name" value="GLYCEROPHOSPHORYL DIESTER PHOSPHODIESTERASE"/>
    <property type="match status" value="1"/>
</dbReference>
<proteinExistence type="inferred from homology"/>
<dbReference type="SUPFAM" id="SSF51695">
    <property type="entry name" value="PLC-like phosphodiesterases"/>
    <property type="match status" value="1"/>
</dbReference>
<dbReference type="InterPro" id="IPR017946">
    <property type="entry name" value="PLC-like_Pdiesterase_TIM-brl"/>
</dbReference>
<evidence type="ECO:0000256" key="7">
    <source>
        <dbReference type="SAM" id="SignalP"/>
    </source>
</evidence>
<feature type="chain" id="PRO_5040759142" description="glycerophosphodiester phosphodiesterase" evidence="7">
    <location>
        <begin position="20"/>
        <end position="416"/>
    </location>
</feature>
<evidence type="ECO:0000256" key="6">
    <source>
        <dbReference type="ARBA" id="ARBA00047512"/>
    </source>
</evidence>
<feature type="signal peptide" evidence="7">
    <location>
        <begin position="1"/>
        <end position="19"/>
    </location>
</feature>
<dbReference type="OrthoDB" id="1058301at2759"/>
<evidence type="ECO:0000256" key="2">
    <source>
        <dbReference type="ARBA" id="ARBA00012247"/>
    </source>
</evidence>
<dbReference type="Gene3D" id="3.20.20.190">
    <property type="entry name" value="Phosphatidylinositol (PI) phosphodiesterase"/>
    <property type="match status" value="1"/>
</dbReference>
<evidence type="ECO:0000256" key="4">
    <source>
        <dbReference type="ARBA" id="ARBA00022798"/>
    </source>
</evidence>
<keyword evidence="3 7" id="KW-0732">Signal</keyword>
<accession>A0A9W8BMN9</accession>
<dbReference type="EMBL" id="JANBQF010000072">
    <property type="protein sequence ID" value="KAJ2006104.1"/>
    <property type="molecule type" value="Genomic_DNA"/>
</dbReference>
<dbReference type="GO" id="GO:0006629">
    <property type="term" value="P:lipid metabolic process"/>
    <property type="evidence" value="ECO:0007669"/>
    <property type="project" value="InterPro"/>
</dbReference>
<dbReference type="AlphaFoldDB" id="A0A9W8BMN9"/>
<comment type="caution">
    <text evidence="9">The sequence shown here is derived from an EMBL/GenBank/DDBJ whole genome shotgun (WGS) entry which is preliminary data.</text>
</comment>
<evidence type="ECO:0000313" key="9">
    <source>
        <dbReference type="EMBL" id="KAJ2006104.1"/>
    </source>
</evidence>
<name>A0A9W8BMN9_9FUNG</name>
<feature type="domain" description="GP-PDE" evidence="8">
    <location>
        <begin position="37"/>
        <end position="377"/>
    </location>
</feature>
<gene>
    <name evidence="9" type="ORF">H4R26_001569</name>
</gene>
<keyword evidence="4" id="KW-0319">Glycerol metabolism</keyword>
<evidence type="ECO:0000256" key="1">
    <source>
        <dbReference type="ARBA" id="ARBA00007277"/>
    </source>
</evidence>
<keyword evidence="5" id="KW-0378">Hydrolase</keyword>
<organism evidence="9 10">
    <name type="scientific">Coemansia thaxteri</name>
    <dbReference type="NCBI Taxonomy" id="2663907"/>
    <lineage>
        <taxon>Eukaryota</taxon>
        <taxon>Fungi</taxon>
        <taxon>Fungi incertae sedis</taxon>
        <taxon>Zoopagomycota</taxon>
        <taxon>Kickxellomycotina</taxon>
        <taxon>Kickxellomycetes</taxon>
        <taxon>Kickxellales</taxon>
        <taxon>Kickxellaceae</taxon>
        <taxon>Coemansia</taxon>
    </lineage>
</organism>
<comment type="catalytic activity">
    <reaction evidence="6">
        <text>a sn-glycero-3-phosphodiester + H2O = an alcohol + sn-glycerol 3-phosphate + H(+)</text>
        <dbReference type="Rhea" id="RHEA:12969"/>
        <dbReference type="ChEBI" id="CHEBI:15377"/>
        <dbReference type="ChEBI" id="CHEBI:15378"/>
        <dbReference type="ChEBI" id="CHEBI:30879"/>
        <dbReference type="ChEBI" id="CHEBI:57597"/>
        <dbReference type="ChEBI" id="CHEBI:83408"/>
        <dbReference type="EC" id="3.1.4.46"/>
    </reaction>
</comment>
<evidence type="ECO:0000256" key="5">
    <source>
        <dbReference type="ARBA" id="ARBA00022801"/>
    </source>
</evidence>
<evidence type="ECO:0000313" key="10">
    <source>
        <dbReference type="Proteomes" id="UP001150907"/>
    </source>
</evidence>
<dbReference type="EC" id="3.1.4.46" evidence="2"/>
<dbReference type="PANTHER" id="PTHR43620:SF7">
    <property type="entry name" value="GLYCEROPHOSPHODIESTER PHOSPHODIESTERASE GDPD5-RELATED"/>
    <property type="match status" value="1"/>
</dbReference>
<sequence length="416" mass="47748">MRIFSLATTGLALASATSAFVDDTRDLRWRTLSGKMTQLVGHRGEKAFMPEHSRASYWQAALEGADYIEPDLGLTKDGHLVVNHNEWLSENTNVASIPELAYLRANRTWVDDGKSKTVTNDWFIADLTLKQLKLLRISQATNYSWRPQHFNGVFDILTFEEYLQIIRNVTIELGRPFGVIPELKSPKLYNVGRSYPRFFEDRAIITMNHYGWAQVTKQIDGSKHTDLKLAPLRPLPKDAKLGPSVWQCFDQDTAAYLAHHTNVPVVALNENLPWFFTPKGLDRVAKYAKIVSPWKDFFVTGAEAYFKSQNITWDAKEIAKLGGFIAPDRLAAEVHKRGMALSPYTFYDSHQNMNYLCQKGVTPQSKTKFCPKDKADEFFYFFAQGMDYMFVENIVEANILRTFYNNKLEREQKRSK</sequence>
<protein>
    <recommendedName>
        <fullName evidence="2">glycerophosphodiester phosphodiesterase</fullName>
        <ecNumber evidence="2">3.1.4.46</ecNumber>
    </recommendedName>
</protein>
<dbReference type="Pfam" id="PF03009">
    <property type="entry name" value="GDPD"/>
    <property type="match status" value="1"/>
</dbReference>
<reference evidence="9" key="1">
    <citation type="submission" date="2022-07" db="EMBL/GenBank/DDBJ databases">
        <title>Phylogenomic reconstructions and comparative analyses of Kickxellomycotina fungi.</title>
        <authorList>
            <person name="Reynolds N.K."/>
            <person name="Stajich J.E."/>
            <person name="Barry K."/>
            <person name="Grigoriev I.V."/>
            <person name="Crous P."/>
            <person name="Smith M.E."/>
        </authorList>
    </citation>
    <scope>NUCLEOTIDE SEQUENCE</scope>
    <source>
        <strain evidence="9">IMI 214461</strain>
    </source>
</reference>
<dbReference type="GO" id="GO:0006071">
    <property type="term" value="P:glycerol metabolic process"/>
    <property type="evidence" value="ECO:0007669"/>
    <property type="project" value="UniProtKB-KW"/>
</dbReference>
<dbReference type="InterPro" id="IPR030395">
    <property type="entry name" value="GP_PDE_dom"/>
</dbReference>
<dbReference type="Proteomes" id="UP001150907">
    <property type="component" value="Unassembled WGS sequence"/>
</dbReference>
<comment type="similarity">
    <text evidence="1">Belongs to the glycerophosphoryl diester phosphodiesterase family.</text>
</comment>
<dbReference type="GO" id="GO:0008889">
    <property type="term" value="F:glycerophosphodiester phosphodiesterase activity"/>
    <property type="evidence" value="ECO:0007669"/>
    <property type="project" value="UniProtKB-EC"/>
</dbReference>
<keyword evidence="10" id="KW-1185">Reference proteome</keyword>